<keyword evidence="6" id="KW-1185">Reference proteome</keyword>
<keyword evidence="1" id="KW-0001">2Fe-2S</keyword>
<dbReference type="EMBL" id="JALLAZ020001285">
    <property type="protein sequence ID" value="KAL3777499.1"/>
    <property type="molecule type" value="Genomic_DNA"/>
</dbReference>
<dbReference type="InterPro" id="IPR001041">
    <property type="entry name" value="2Fe-2S_ferredoxin-type"/>
</dbReference>
<evidence type="ECO:0000313" key="5">
    <source>
        <dbReference type="EMBL" id="KAL3777499.1"/>
    </source>
</evidence>
<name>A0ABD3NNZ8_9STRA</name>
<accession>A0ABD3NNZ8</accession>
<evidence type="ECO:0000259" key="4">
    <source>
        <dbReference type="PROSITE" id="PS51085"/>
    </source>
</evidence>
<dbReference type="CDD" id="cd00207">
    <property type="entry name" value="fer2"/>
    <property type="match status" value="1"/>
</dbReference>
<proteinExistence type="predicted"/>
<dbReference type="PROSITE" id="PS51085">
    <property type="entry name" value="2FE2S_FER_2"/>
    <property type="match status" value="1"/>
</dbReference>
<protein>
    <recommendedName>
        <fullName evidence="4">2Fe-2S ferredoxin-type domain-containing protein</fullName>
    </recommendedName>
</protein>
<dbReference type="InterPro" id="IPR036010">
    <property type="entry name" value="2Fe-2S_ferredoxin-like_sf"/>
</dbReference>
<evidence type="ECO:0000313" key="6">
    <source>
        <dbReference type="Proteomes" id="UP001530315"/>
    </source>
</evidence>
<keyword evidence="1" id="KW-0408">Iron</keyword>
<dbReference type="SUPFAM" id="SSF54292">
    <property type="entry name" value="2Fe-2S ferredoxin-like"/>
    <property type="match status" value="1"/>
</dbReference>
<dbReference type="Gene3D" id="3.10.20.30">
    <property type="match status" value="1"/>
</dbReference>
<reference evidence="5 6" key="1">
    <citation type="submission" date="2024-10" db="EMBL/GenBank/DDBJ databases">
        <title>Updated reference genomes for cyclostephanoid diatoms.</title>
        <authorList>
            <person name="Roberts W.R."/>
            <person name="Alverson A.J."/>
        </authorList>
    </citation>
    <scope>NUCLEOTIDE SEQUENCE [LARGE SCALE GENOMIC DNA]</scope>
    <source>
        <strain evidence="5 6">AJA276-08</strain>
    </source>
</reference>
<dbReference type="InterPro" id="IPR012675">
    <property type="entry name" value="Beta-grasp_dom_sf"/>
</dbReference>
<feature type="domain" description="2Fe-2S ferredoxin-type" evidence="4">
    <location>
        <begin position="24"/>
        <end position="133"/>
    </location>
</feature>
<feature type="compositionally biased region" description="Gly residues" evidence="3">
    <location>
        <begin position="7"/>
        <end position="21"/>
    </location>
</feature>
<dbReference type="GO" id="GO:0051537">
    <property type="term" value="F:2 iron, 2 sulfur cluster binding"/>
    <property type="evidence" value="ECO:0007669"/>
    <property type="project" value="UniProtKB-KW"/>
</dbReference>
<dbReference type="Pfam" id="PF00111">
    <property type="entry name" value="Fer2"/>
    <property type="match status" value="1"/>
</dbReference>
<organism evidence="5 6">
    <name type="scientific">Stephanodiscus triporus</name>
    <dbReference type="NCBI Taxonomy" id="2934178"/>
    <lineage>
        <taxon>Eukaryota</taxon>
        <taxon>Sar</taxon>
        <taxon>Stramenopiles</taxon>
        <taxon>Ochrophyta</taxon>
        <taxon>Bacillariophyta</taxon>
        <taxon>Coscinodiscophyceae</taxon>
        <taxon>Thalassiosirophycidae</taxon>
        <taxon>Stephanodiscales</taxon>
        <taxon>Stephanodiscaceae</taxon>
        <taxon>Stephanodiscus</taxon>
    </lineage>
</organism>
<evidence type="ECO:0000256" key="2">
    <source>
        <dbReference type="ARBA" id="ARBA00023014"/>
    </source>
</evidence>
<evidence type="ECO:0000256" key="3">
    <source>
        <dbReference type="SAM" id="MobiDB-lite"/>
    </source>
</evidence>
<dbReference type="AlphaFoldDB" id="A0ABD3NNZ8"/>
<sequence>MEPEALAGGGGGKSSQVGGEGETITITVVQNNGSREGGSKTTTRILRAKAGCNVRQVLTDNGINVYQSVTRWTNCKGKQLCGTCIVNVSGGGESTNRKSLDEASTLRENPDSYRLSCVTFAYGDVTVETFPPVKAAQWTR</sequence>
<keyword evidence="2" id="KW-0411">Iron-sulfur</keyword>
<keyword evidence="1" id="KW-0479">Metal-binding</keyword>
<dbReference type="Proteomes" id="UP001530315">
    <property type="component" value="Unassembled WGS sequence"/>
</dbReference>
<comment type="caution">
    <text evidence="5">The sequence shown here is derived from an EMBL/GenBank/DDBJ whole genome shotgun (WGS) entry which is preliminary data.</text>
</comment>
<feature type="region of interest" description="Disordered" evidence="3">
    <location>
        <begin position="1"/>
        <end position="21"/>
    </location>
</feature>
<evidence type="ECO:0000256" key="1">
    <source>
        <dbReference type="ARBA" id="ARBA00022714"/>
    </source>
</evidence>
<gene>
    <name evidence="5" type="ORF">ACHAW5_000565</name>
</gene>